<feature type="domain" description="GFO/IDH/MocA-like oxidoreductase" evidence="2">
    <location>
        <begin position="137"/>
        <end position="246"/>
    </location>
</feature>
<dbReference type="Gene3D" id="3.40.50.720">
    <property type="entry name" value="NAD(P)-binding Rossmann-like Domain"/>
    <property type="match status" value="1"/>
</dbReference>
<dbReference type="HOGENOM" id="CLU_023194_7_0_9"/>
<dbReference type="Pfam" id="PF22725">
    <property type="entry name" value="GFO_IDH_MocA_C3"/>
    <property type="match status" value="1"/>
</dbReference>
<keyword evidence="4" id="KW-1185">Reference proteome</keyword>
<reference evidence="3 4" key="2">
    <citation type="journal article" date="2002" name="Nucleic Acids Res.">
        <title>Genome sequence of Oceanobacillus iheyensis isolated from the Iheya Ridge and its unexpected adaptive capabilities to extreme environments.</title>
        <authorList>
            <person name="Takami H."/>
            <person name="Takaki Y."/>
            <person name="Uchiyama I."/>
        </authorList>
    </citation>
    <scope>NUCLEOTIDE SEQUENCE [LARGE SCALE GENOMIC DNA]</scope>
    <source>
        <strain evidence="4">DSM 14371 / CIP 107618 / JCM 11309 / KCTC 3954 / HTE831</strain>
    </source>
</reference>
<dbReference type="InterPro" id="IPR000683">
    <property type="entry name" value="Gfo/Idh/MocA-like_OxRdtase_N"/>
</dbReference>
<dbReference type="KEGG" id="oih:OB2696"/>
<evidence type="ECO:0000259" key="2">
    <source>
        <dbReference type="Pfam" id="PF22725"/>
    </source>
</evidence>
<dbReference type="Proteomes" id="UP000000822">
    <property type="component" value="Chromosome"/>
</dbReference>
<evidence type="ECO:0000313" key="4">
    <source>
        <dbReference type="Proteomes" id="UP000000822"/>
    </source>
</evidence>
<dbReference type="Gene3D" id="3.30.360.10">
    <property type="entry name" value="Dihydrodipicolinate Reductase, domain 2"/>
    <property type="match status" value="1"/>
</dbReference>
<dbReference type="GO" id="GO:0000166">
    <property type="term" value="F:nucleotide binding"/>
    <property type="evidence" value="ECO:0007669"/>
    <property type="project" value="InterPro"/>
</dbReference>
<dbReference type="Pfam" id="PF01408">
    <property type="entry name" value="GFO_IDH_MocA"/>
    <property type="match status" value="1"/>
</dbReference>
<dbReference type="eggNOG" id="COG0673">
    <property type="taxonomic scope" value="Bacteria"/>
</dbReference>
<dbReference type="PANTHER" id="PTHR43054">
    <property type="match status" value="1"/>
</dbReference>
<evidence type="ECO:0000313" key="3">
    <source>
        <dbReference type="EMBL" id="BAC14652.1"/>
    </source>
</evidence>
<feature type="domain" description="Gfo/Idh/MocA-like oxidoreductase N-terminal" evidence="1">
    <location>
        <begin position="1"/>
        <end position="116"/>
    </location>
</feature>
<dbReference type="SUPFAM" id="SSF51735">
    <property type="entry name" value="NAD(P)-binding Rossmann-fold domains"/>
    <property type="match status" value="1"/>
</dbReference>
<organism evidence="3 4">
    <name type="scientific">Oceanobacillus iheyensis (strain DSM 14371 / CIP 107618 / JCM 11309 / KCTC 3954 / HTE831)</name>
    <dbReference type="NCBI Taxonomy" id="221109"/>
    <lineage>
        <taxon>Bacteria</taxon>
        <taxon>Bacillati</taxon>
        <taxon>Bacillota</taxon>
        <taxon>Bacilli</taxon>
        <taxon>Bacillales</taxon>
        <taxon>Bacillaceae</taxon>
        <taxon>Oceanobacillus</taxon>
    </lineage>
</organism>
<dbReference type="OrthoDB" id="9815825at2"/>
<dbReference type="SUPFAM" id="SSF55347">
    <property type="entry name" value="Glyceraldehyde-3-phosphate dehydrogenase-like, C-terminal domain"/>
    <property type="match status" value="1"/>
</dbReference>
<reference evidence="3 4" key="1">
    <citation type="journal article" date="2001" name="FEMS Microbiol. Lett.">
        <title>Oceanobacillus iheyensis gen. nov., sp. nov., a deep-sea extremely halotolerant and alkaliphilic species isolated from a depth of 1050 m on the Iheya Ridge.</title>
        <authorList>
            <person name="Lu J."/>
            <person name="Nogi Y."/>
            <person name="Takami H."/>
        </authorList>
    </citation>
    <scope>NUCLEOTIDE SEQUENCE [LARGE SCALE GENOMIC DNA]</scope>
    <source>
        <strain evidence="4">DSM 14371 / CIP 107618 / JCM 11309 / KCTC 3954 / HTE831</strain>
    </source>
</reference>
<dbReference type="PhylomeDB" id="Q8EMZ4"/>
<dbReference type="EMBL" id="BA000028">
    <property type="protein sequence ID" value="BAC14652.1"/>
    <property type="molecule type" value="Genomic_DNA"/>
</dbReference>
<evidence type="ECO:0000259" key="1">
    <source>
        <dbReference type="Pfam" id="PF01408"/>
    </source>
</evidence>
<dbReference type="AlphaFoldDB" id="Q8EMZ4"/>
<dbReference type="RefSeq" id="WP_011067090.1">
    <property type="nucleotide sequence ID" value="NC_004193.1"/>
</dbReference>
<dbReference type="PANTHER" id="PTHR43054:SF1">
    <property type="entry name" value="SCYLLO-INOSITOL 2-DEHYDROGENASE (NADP(+)) IOLU"/>
    <property type="match status" value="1"/>
</dbReference>
<name>Q8EMZ4_OCEIH</name>
<dbReference type="InterPro" id="IPR036291">
    <property type="entry name" value="NAD(P)-bd_dom_sf"/>
</dbReference>
<protein>
    <submittedName>
        <fullName evidence="3">Hypothetical conserved protein</fullName>
    </submittedName>
</protein>
<accession>Q8EMZ4</accession>
<sequence>MNIATIGSGKIVEEMLQAIEPLQDVQCVAAFSRTREKAQHLADRYDITKTFTDLEEMLNDDEVDTVYIASPNSLHAEQARLAMEFGKNVICEKPFTSSQDEAKALFNLAKEKELFLFEAIPTLHLPNFQLIKEHMDHLGPIKLVQCNYSQYSSRYDQLKNGEVTNIFDPKFAGGALADINIYNLHFVLNLFGRPEEVNYAANLYSNGIDTSGVAVLSYPTFQASCVGAKDTTGVNFAMIQGEEGYLYVSQGTNGVQQVTMKKKDEEEVIISIQQDDPRLTYEFRRFQEIIKNEDYHTRDALLEHSVHVASVMEAARKQIGLA</sequence>
<gene>
    <name evidence="3" type="ordered locus">OB2696</name>
</gene>
<dbReference type="InterPro" id="IPR055170">
    <property type="entry name" value="GFO_IDH_MocA-like_dom"/>
</dbReference>
<proteinExistence type="predicted"/>
<dbReference type="STRING" id="221109.gene:10734948"/>